<dbReference type="PaxDb" id="3880-AET00769"/>
<reference evidence="3 6" key="1">
    <citation type="journal article" date="2011" name="Nature">
        <title>The Medicago genome provides insight into the evolution of rhizobial symbioses.</title>
        <authorList>
            <person name="Young N.D."/>
            <person name="Debelle F."/>
            <person name="Oldroyd G.E."/>
            <person name="Geurts R."/>
            <person name="Cannon S.B."/>
            <person name="Udvardi M.K."/>
            <person name="Benedito V.A."/>
            <person name="Mayer K.F."/>
            <person name="Gouzy J."/>
            <person name="Schoof H."/>
            <person name="Van de Peer Y."/>
            <person name="Proost S."/>
            <person name="Cook D.R."/>
            <person name="Meyers B.C."/>
            <person name="Spannagl M."/>
            <person name="Cheung F."/>
            <person name="De Mita S."/>
            <person name="Krishnakumar V."/>
            <person name="Gundlach H."/>
            <person name="Zhou S."/>
            <person name="Mudge J."/>
            <person name="Bharti A.K."/>
            <person name="Murray J.D."/>
            <person name="Naoumkina M.A."/>
            <person name="Rosen B."/>
            <person name="Silverstein K.A."/>
            <person name="Tang H."/>
            <person name="Rombauts S."/>
            <person name="Zhao P.X."/>
            <person name="Zhou P."/>
            <person name="Barbe V."/>
            <person name="Bardou P."/>
            <person name="Bechner M."/>
            <person name="Bellec A."/>
            <person name="Berger A."/>
            <person name="Berges H."/>
            <person name="Bidwell S."/>
            <person name="Bisseling T."/>
            <person name="Choisne N."/>
            <person name="Couloux A."/>
            <person name="Denny R."/>
            <person name="Deshpande S."/>
            <person name="Dai X."/>
            <person name="Doyle J.J."/>
            <person name="Dudez A.M."/>
            <person name="Farmer A.D."/>
            <person name="Fouteau S."/>
            <person name="Franken C."/>
            <person name="Gibelin C."/>
            <person name="Gish J."/>
            <person name="Goldstein S."/>
            <person name="Gonzalez A.J."/>
            <person name="Green P.J."/>
            <person name="Hallab A."/>
            <person name="Hartog M."/>
            <person name="Hua A."/>
            <person name="Humphray S.J."/>
            <person name="Jeong D.H."/>
            <person name="Jing Y."/>
            <person name="Jocker A."/>
            <person name="Kenton S.M."/>
            <person name="Kim D.J."/>
            <person name="Klee K."/>
            <person name="Lai H."/>
            <person name="Lang C."/>
            <person name="Lin S."/>
            <person name="Macmil S.L."/>
            <person name="Magdelenat G."/>
            <person name="Matthews L."/>
            <person name="McCorrison J."/>
            <person name="Monaghan E.L."/>
            <person name="Mun J.H."/>
            <person name="Najar F.Z."/>
            <person name="Nicholson C."/>
            <person name="Noirot C."/>
            <person name="O'Bleness M."/>
            <person name="Paule C.R."/>
            <person name="Poulain J."/>
            <person name="Prion F."/>
            <person name="Qin B."/>
            <person name="Qu C."/>
            <person name="Retzel E.F."/>
            <person name="Riddle C."/>
            <person name="Sallet E."/>
            <person name="Samain S."/>
            <person name="Samson N."/>
            <person name="Sanders I."/>
            <person name="Saurat O."/>
            <person name="Scarpelli C."/>
            <person name="Schiex T."/>
            <person name="Segurens B."/>
            <person name="Severin A.J."/>
            <person name="Sherrier D.J."/>
            <person name="Shi R."/>
            <person name="Sims S."/>
            <person name="Singer S.R."/>
            <person name="Sinharoy S."/>
            <person name="Sterck L."/>
            <person name="Viollet A."/>
            <person name="Wang B.B."/>
            <person name="Wang K."/>
            <person name="Wang M."/>
            <person name="Wang X."/>
            <person name="Warfsmann J."/>
            <person name="Weissenbach J."/>
            <person name="White D.D."/>
            <person name="White J.D."/>
            <person name="Wiley G.B."/>
            <person name="Wincker P."/>
            <person name="Xing Y."/>
            <person name="Yang L."/>
            <person name="Yao Z."/>
            <person name="Ying F."/>
            <person name="Zhai J."/>
            <person name="Zhou L."/>
            <person name="Zuber A."/>
            <person name="Denarie J."/>
            <person name="Dixon R.A."/>
            <person name="May G.D."/>
            <person name="Schwartz D.C."/>
            <person name="Rogers J."/>
            <person name="Quetier F."/>
            <person name="Town C.D."/>
            <person name="Roe B.A."/>
        </authorList>
    </citation>
    <scope>NUCLEOTIDE SEQUENCE [LARGE SCALE GENOMIC DNA]</scope>
    <source>
        <strain evidence="3">A17</strain>
        <strain evidence="5 6">cv. Jemalong A17</strain>
    </source>
</reference>
<name>G7K4Q3_MEDTR</name>
<feature type="transmembrane region" description="Helical" evidence="2">
    <location>
        <begin position="38"/>
        <end position="57"/>
    </location>
</feature>
<reference evidence="5" key="3">
    <citation type="submission" date="2015-04" db="UniProtKB">
        <authorList>
            <consortium name="EnsemblPlants"/>
        </authorList>
    </citation>
    <scope>IDENTIFICATION</scope>
    <source>
        <strain evidence="5">cv. Jemalong A17</strain>
    </source>
</reference>
<keyword evidence="6" id="KW-1185">Reference proteome</keyword>
<dbReference type="Gramene" id="rna33606">
    <property type="protein sequence ID" value="RHN58002.1"/>
    <property type="gene ID" value="gene33606"/>
</dbReference>
<dbReference type="EnsemblPlants" id="AET00769">
    <property type="protein sequence ID" value="AET00769"/>
    <property type="gene ID" value="MTR_5g095710"/>
</dbReference>
<accession>G7K4Q3</accession>
<reference evidence="3 6" key="2">
    <citation type="journal article" date="2014" name="BMC Genomics">
        <title>An improved genome release (version Mt4.0) for the model legume Medicago truncatula.</title>
        <authorList>
            <person name="Tang H."/>
            <person name="Krishnakumar V."/>
            <person name="Bidwell S."/>
            <person name="Rosen B."/>
            <person name="Chan A."/>
            <person name="Zhou S."/>
            <person name="Gentzbittel L."/>
            <person name="Childs K.L."/>
            <person name="Yandell M."/>
            <person name="Gundlach H."/>
            <person name="Mayer K.F."/>
            <person name="Schwartz D.C."/>
            <person name="Town C.D."/>
        </authorList>
    </citation>
    <scope>GENOME REANNOTATION</scope>
    <source>
        <strain evidence="5 6">cv. Jemalong A17</strain>
    </source>
</reference>
<keyword evidence="2" id="KW-0472">Membrane</keyword>
<feature type="region of interest" description="Disordered" evidence="1">
    <location>
        <begin position="160"/>
        <end position="186"/>
    </location>
</feature>
<feature type="region of interest" description="Disordered" evidence="1">
    <location>
        <begin position="122"/>
        <end position="146"/>
    </location>
</feature>
<sequence>MEKVTKQQIYHKFGSVFITFLSIILVLLLVLFSVSKSFPYLFTLLFALLSSMFYFTLTKKKGSQCEHLVQDNMHKSKLQPSLEDVVQMQEKQAEAQSHPSFPVDSESNSTIDKSFGLNAELQADPHSDSSLPSDTESSISSTIDESFEIDIRRNQDMMSICDNLDSNNDDSDEDDGDDDDDEEEDEDGLIEIKLPSSHFSSLNENSKQNLDFIFKQQGLMDLLAEINEMNEDENLIEIDIFKGCTKYQDFRFKELTCIGDQCVLTD</sequence>
<dbReference type="PANTHER" id="PTHR35708">
    <property type="entry name" value="GB|AAD25831.1"/>
    <property type="match status" value="1"/>
</dbReference>
<gene>
    <name evidence="5" type="primary">11436680</name>
    <name evidence="3" type="ordered locus">MTR_5g095710</name>
    <name evidence="4" type="ORF">MtrunA17_Chr5g0446471</name>
</gene>
<evidence type="ECO:0000256" key="2">
    <source>
        <dbReference type="SAM" id="Phobius"/>
    </source>
</evidence>
<feature type="compositionally biased region" description="Acidic residues" evidence="1">
    <location>
        <begin position="167"/>
        <end position="186"/>
    </location>
</feature>
<dbReference type="PANTHER" id="PTHR35708:SF2">
    <property type="entry name" value="PROTEIN, PUTATIVE-RELATED"/>
    <property type="match status" value="1"/>
</dbReference>
<dbReference type="OrthoDB" id="784738at2759"/>
<organism evidence="3 6">
    <name type="scientific">Medicago truncatula</name>
    <name type="common">Barrel medic</name>
    <name type="synonym">Medicago tribuloides</name>
    <dbReference type="NCBI Taxonomy" id="3880"/>
    <lineage>
        <taxon>Eukaryota</taxon>
        <taxon>Viridiplantae</taxon>
        <taxon>Streptophyta</taxon>
        <taxon>Embryophyta</taxon>
        <taxon>Tracheophyta</taxon>
        <taxon>Spermatophyta</taxon>
        <taxon>Magnoliopsida</taxon>
        <taxon>eudicotyledons</taxon>
        <taxon>Gunneridae</taxon>
        <taxon>Pentapetalae</taxon>
        <taxon>rosids</taxon>
        <taxon>fabids</taxon>
        <taxon>Fabales</taxon>
        <taxon>Fabaceae</taxon>
        <taxon>Papilionoideae</taxon>
        <taxon>50 kb inversion clade</taxon>
        <taxon>NPAAA clade</taxon>
        <taxon>Hologalegina</taxon>
        <taxon>IRL clade</taxon>
        <taxon>Trifolieae</taxon>
        <taxon>Medicago</taxon>
    </lineage>
</organism>
<feature type="compositionally biased region" description="Low complexity" evidence="1">
    <location>
        <begin position="128"/>
        <end position="144"/>
    </location>
</feature>
<feature type="region of interest" description="Disordered" evidence="1">
    <location>
        <begin position="85"/>
        <end position="109"/>
    </location>
</feature>
<dbReference type="AlphaFoldDB" id="G7K4Q3"/>
<dbReference type="EMBL" id="CM001221">
    <property type="protein sequence ID" value="AET00769.1"/>
    <property type="molecule type" value="Genomic_DNA"/>
</dbReference>
<protein>
    <submittedName>
        <fullName evidence="3">Transmembrane protein, putative</fullName>
    </submittedName>
</protein>
<dbReference type="EMBL" id="PSQE01000005">
    <property type="protein sequence ID" value="RHN58002.1"/>
    <property type="molecule type" value="Genomic_DNA"/>
</dbReference>
<keyword evidence="2 3" id="KW-0812">Transmembrane</keyword>
<proteinExistence type="predicted"/>
<dbReference type="HOGENOM" id="CLU_078075_0_0_1"/>
<dbReference type="eggNOG" id="ENOG502S98F">
    <property type="taxonomic scope" value="Eukaryota"/>
</dbReference>
<evidence type="ECO:0000313" key="4">
    <source>
        <dbReference type="EMBL" id="RHN58002.1"/>
    </source>
</evidence>
<feature type="compositionally biased region" description="Polar residues" evidence="1">
    <location>
        <begin position="94"/>
        <end position="109"/>
    </location>
</feature>
<evidence type="ECO:0000313" key="6">
    <source>
        <dbReference type="Proteomes" id="UP000002051"/>
    </source>
</evidence>
<dbReference type="OMA" id="PNNHFSE"/>
<evidence type="ECO:0000256" key="1">
    <source>
        <dbReference type="SAM" id="MobiDB-lite"/>
    </source>
</evidence>
<dbReference type="KEGG" id="mtr:11436680"/>
<evidence type="ECO:0000313" key="3">
    <source>
        <dbReference type="EMBL" id="AET00769.1"/>
    </source>
</evidence>
<keyword evidence="2" id="KW-1133">Transmembrane helix</keyword>
<dbReference type="Proteomes" id="UP000002051">
    <property type="component" value="Chromosome 5"/>
</dbReference>
<dbReference type="Proteomes" id="UP000265566">
    <property type="component" value="Chromosome 5"/>
</dbReference>
<evidence type="ECO:0000313" key="5">
    <source>
        <dbReference type="EnsemblPlants" id="AET00769"/>
    </source>
</evidence>
<feature type="transmembrane region" description="Helical" evidence="2">
    <location>
        <begin position="12"/>
        <end position="32"/>
    </location>
</feature>
<reference evidence="4" key="4">
    <citation type="journal article" date="2018" name="Nat. Plants">
        <title>Whole-genome landscape of Medicago truncatula symbiotic genes.</title>
        <authorList>
            <person name="Pecrix Y."/>
            <person name="Gamas P."/>
            <person name="Carrere S."/>
        </authorList>
    </citation>
    <scope>NUCLEOTIDE SEQUENCE</scope>
    <source>
        <tissue evidence="4">Leaves</tissue>
    </source>
</reference>